<evidence type="ECO:0000256" key="3">
    <source>
        <dbReference type="ARBA" id="ARBA00023008"/>
    </source>
</evidence>
<sequence>MTFPGPVDRRNFLSGGAGLLLFTIAGERIKADGPEPEWTKLADQIRTPPKVRAAELRQLPGLPPAPAPAPGGVRREYWIAAEKVHWNIVPTRRDEMMDRPVKDRAKFTAWCYRQYTAGFGAPMGPATMPGPTLEAETGDTLVVNFRNKLPVPATMHPHGVLYSPEMDGAYKGTYTDPSGFVKPGATFQYSWDCRAGTEGVWPYHDHGPLDPAPLYKGLFGAINVRPKGVARPDVDHYVFFHSLLPGATGLAKPFMCINGRSYAGNTPELRAKVGQKVAQHVIGMSNDFHTYHLHGHRWTGPDGRVVDNVTVGPADSYTLTFTEDNPGRWFYHCHVFSHLHEGMNGWYVVDP</sequence>
<feature type="domain" description="Plastocyanin-like" evidence="4">
    <location>
        <begin position="254"/>
        <end position="350"/>
    </location>
</feature>
<dbReference type="PROSITE" id="PS00079">
    <property type="entry name" value="MULTICOPPER_OXIDASE1"/>
    <property type="match status" value="1"/>
</dbReference>
<dbReference type="Pfam" id="PF07732">
    <property type="entry name" value="Cu-oxidase_3"/>
    <property type="match status" value="1"/>
</dbReference>
<dbReference type="PANTHER" id="PTHR11709:SF394">
    <property type="entry name" value="FI03373P-RELATED"/>
    <property type="match status" value="1"/>
</dbReference>
<dbReference type="PANTHER" id="PTHR11709">
    <property type="entry name" value="MULTI-COPPER OXIDASE"/>
    <property type="match status" value="1"/>
</dbReference>
<dbReference type="RefSeq" id="WP_254572380.1">
    <property type="nucleotide sequence ID" value="NZ_CP098502.1"/>
</dbReference>
<keyword evidence="1" id="KW-0479">Metal-binding</keyword>
<dbReference type="Gene3D" id="2.60.40.420">
    <property type="entry name" value="Cupredoxins - blue copper proteins"/>
    <property type="match status" value="2"/>
</dbReference>
<keyword evidence="3" id="KW-0186">Copper</keyword>
<gene>
    <name evidence="6" type="ORF">NBH00_05680</name>
</gene>
<keyword evidence="7" id="KW-1185">Reference proteome</keyword>
<dbReference type="Proteomes" id="UP001056035">
    <property type="component" value="Chromosome"/>
</dbReference>
<dbReference type="InterPro" id="IPR033138">
    <property type="entry name" value="Cu_oxidase_CS"/>
</dbReference>
<accession>A0ABY5DX62</accession>
<dbReference type="InterPro" id="IPR008972">
    <property type="entry name" value="Cupredoxin"/>
</dbReference>
<dbReference type="PROSITE" id="PS00080">
    <property type="entry name" value="MULTICOPPER_OXIDASE2"/>
    <property type="match status" value="1"/>
</dbReference>
<evidence type="ECO:0000259" key="5">
    <source>
        <dbReference type="Pfam" id="PF07732"/>
    </source>
</evidence>
<evidence type="ECO:0000259" key="4">
    <source>
        <dbReference type="Pfam" id="PF07731"/>
    </source>
</evidence>
<proteinExistence type="predicted"/>
<protein>
    <submittedName>
        <fullName evidence="6">Multicopper oxidase domain-containing protein</fullName>
    </submittedName>
</protein>
<evidence type="ECO:0000313" key="7">
    <source>
        <dbReference type="Proteomes" id="UP001056035"/>
    </source>
</evidence>
<dbReference type="SUPFAM" id="SSF49503">
    <property type="entry name" value="Cupredoxins"/>
    <property type="match status" value="2"/>
</dbReference>
<dbReference type="InterPro" id="IPR045087">
    <property type="entry name" value="Cu-oxidase_fam"/>
</dbReference>
<name>A0ABY5DX62_9ACTN</name>
<evidence type="ECO:0000313" key="6">
    <source>
        <dbReference type="EMBL" id="UTI65701.1"/>
    </source>
</evidence>
<organism evidence="6 7">
    <name type="scientific">Paraconexibacter antarcticus</name>
    <dbReference type="NCBI Taxonomy" id="2949664"/>
    <lineage>
        <taxon>Bacteria</taxon>
        <taxon>Bacillati</taxon>
        <taxon>Actinomycetota</taxon>
        <taxon>Thermoleophilia</taxon>
        <taxon>Solirubrobacterales</taxon>
        <taxon>Paraconexibacteraceae</taxon>
        <taxon>Paraconexibacter</taxon>
    </lineage>
</organism>
<dbReference type="EMBL" id="CP098502">
    <property type="protein sequence ID" value="UTI65701.1"/>
    <property type="molecule type" value="Genomic_DNA"/>
</dbReference>
<dbReference type="InterPro" id="IPR011707">
    <property type="entry name" value="Cu-oxidase-like_N"/>
</dbReference>
<evidence type="ECO:0000256" key="1">
    <source>
        <dbReference type="ARBA" id="ARBA00022723"/>
    </source>
</evidence>
<reference evidence="6 7" key="1">
    <citation type="submission" date="2022-06" db="EMBL/GenBank/DDBJ databases">
        <title>Paraconexibacter antarcticus.</title>
        <authorList>
            <person name="Kim C.S."/>
        </authorList>
    </citation>
    <scope>NUCLEOTIDE SEQUENCE [LARGE SCALE GENOMIC DNA]</scope>
    <source>
        <strain evidence="6 7">02-257</strain>
    </source>
</reference>
<evidence type="ECO:0000256" key="2">
    <source>
        <dbReference type="ARBA" id="ARBA00023002"/>
    </source>
</evidence>
<dbReference type="InterPro" id="IPR011706">
    <property type="entry name" value="Cu-oxidase_C"/>
</dbReference>
<dbReference type="InterPro" id="IPR002355">
    <property type="entry name" value="Cu_oxidase_Cu_BS"/>
</dbReference>
<keyword evidence="2" id="KW-0560">Oxidoreductase</keyword>
<dbReference type="Pfam" id="PF07731">
    <property type="entry name" value="Cu-oxidase_2"/>
    <property type="match status" value="1"/>
</dbReference>
<feature type="domain" description="Plastocyanin-like" evidence="5">
    <location>
        <begin position="127"/>
        <end position="227"/>
    </location>
</feature>